<sequence length="640" mass="66699">MPEQTGRPGDKQRLHAIAAGVVALVVAGIAQYALQRADNTALLLVSAMVLAAVSLWSLAFLASISWLVEGCVALISRMSRRARILVASGMAVVLLAGAAVTFFRMSGDDSCPQALELRILASPDGLETTGELARAYARVTARDNDGCPAVYPYVFAAATSAVSGALARRWSDANEERPLEQLGPRPDIWLPDSMLDVRQVRDIVVKGTLPSPLRQVTSIASSPIVLAGTDVAVVPHTDADSLPKLVSALLARGVPGPSLSAADPVASTAGLLAADVYLRDADGEMVAPDEARRREQIVSDSASSVSDEVGLLCGFQREQKAPAAVLVSLRSWQRFVAGRALGGGCPAAVAPLADLPDPVVVASAPALDQPFVQFTWTGARQSREVERFRDWLRSADGGAALREAGLRQPLAACSELDLNACLPDEPRKTLSLYEQAKRPGRVLLAVDTSGSMGQPVGSAATSRFTVAARGVGEALGQLGPKDEFGLWAFPISGGRKSYELVGVATGSARHRTAVVDALRAVKPSGSTPLYATVVAGLGALSGGADEQRVQALVVLTDGEDTSTEPGLPAALEQARRAAGANVRLYVIATGEARCDGPGGQAGPGPLYQLAQAGRGQCLSAGLEEVPETMAQLFETLWSGR</sequence>
<accession>A0A919M8F8</accession>
<dbReference type="EMBL" id="BOMH01000066">
    <property type="protein sequence ID" value="GID69772.1"/>
    <property type="molecule type" value="Genomic_DNA"/>
</dbReference>
<organism evidence="3 4">
    <name type="scientific">Actinoplanes cyaneus</name>
    <dbReference type="NCBI Taxonomy" id="52696"/>
    <lineage>
        <taxon>Bacteria</taxon>
        <taxon>Bacillati</taxon>
        <taxon>Actinomycetota</taxon>
        <taxon>Actinomycetes</taxon>
        <taxon>Micromonosporales</taxon>
        <taxon>Micromonosporaceae</taxon>
        <taxon>Actinoplanes</taxon>
    </lineage>
</organism>
<feature type="transmembrane region" description="Helical" evidence="1">
    <location>
        <begin position="40"/>
        <end position="64"/>
    </location>
</feature>
<dbReference type="AlphaFoldDB" id="A0A919M8F8"/>
<proteinExistence type="predicted"/>
<evidence type="ECO:0000259" key="2">
    <source>
        <dbReference type="PROSITE" id="PS50234"/>
    </source>
</evidence>
<dbReference type="RefSeq" id="WP_203752602.1">
    <property type="nucleotide sequence ID" value="NZ_BAAAUC010000020.1"/>
</dbReference>
<dbReference type="Pfam" id="PF13531">
    <property type="entry name" value="SBP_bac_11"/>
    <property type="match status" value="1"/>
</dbReference>
<gene>
    <name evidence="3" type="ORF">Acy02nite_76530</name>
</gene>
<name>A0A919M8F8_9ACTN</name>
<dbReference type="CDD" id="cd00198">
    <property type="entry name" value="vWFA"/>
    <property type="match status" value="1"/>
</dbReference>
<dbReference type="Gene3D" id="3.40.50.410">
    <property type="entry name" value="von Willebrand factor, type A domain"/>
    <property type="match status" value="1"/>
</dbReference>
<reference evidence="3" key="1">
    <citation type="submission" date="2021-01" db="EMBL/GenBank/DDBJ databases">
        <title>Whole genome shotgun sequence of Actinoplanes cyaneus NBRC 14990.</title>
        <authorList>
            <person name="Komaki H."/>
            <person name="Tamura T."/>
        </authorList>
    </citation>
    <scope>NUCLEOTIDE SEQUENCE</scope>
    <source>
        <strain evidence="3">NBRC 14990</strain>
    </source>
</reference>
<evidence type="ECO:0000313" key="4">
    <source>
        <dbReference type="Proteomes" id="UP000619479"/>
    </source>
</evidence>
<dbReference type="InterPro" id="IPR002035">
    <property type="entry name" value="VWF_A"/>
</dbReference>
<dbReference type="SUPFAM" id="SSF53300">
    <property type="entry name" value="vWA-like"/>
    <property type="match status" value="1"/>
</dbReference>
<keyword evidence="1" id="KW-0812">Transmembrane</keyword>
<feature type="transmembrane region" description="Helical" evidence="1">
    <location>
        <begin position="84"/>
        <end position="103"/>
    </location>
</feature>
<dbReference type="SMART" id="SM00327">
    <property type="entry name" value="VWA"/>
    <property type="match status" value="1"/>
</dbReference>
<evidence type="ECO:0000256" key="1">
    <source>
        <dbReference type="SAM" id="Phobius"/>
    </source>
</evidence>
<protein>
    <submittedName>
        <fullName evidence="3">VWA domain-containing protein</fullName>
    </submittedName>
</protein>
<dbReference type="InterPro" id="IPR036465">
    <property type="entry name" value="vWFA_dom_sf"/>
</dbReference>
<evidence type="ECO:0000313" key="3">
    <source>
        <dbReference type="EMBL" id="GID69772.1"/>
    </source>
</evidence>
<comment type="caution">
    <text evidence="3">The sequence shown here is derived from an EMBL/GenBank/DDBJ whole genome shotgun (WGS) entry which is preliminary data.</text>
</comment>
<feature type="domain" description="VWFA" evidence="2">
    <location>
        <begin position="441"/>
        <end position="636"/>
    </location>
</feature>
<keyword evidence="1" id="KW-1133">Transmembrane helix</keyword>
<dbReference type="Pfam" id="PF13519">
    <property type="entry name" value="VWA_2"/>
    <property type="match status" value="1"/>
</dbReference>
<feature type="transmembrane region" description="Helical" evidence="1">
    <location>
        <begin position="14"/>
        <end position="34"/>
    </location>
</feature>
<keyword evidence="4" id="KW-1185">Reference proteome</keyword>
<keyword evidence="1" id="KW-0472">Membrane</keyword>
<dbReference type="Proteomes" id="UP000619479">
    <property type="component" value="Unassembled WGS sequence"/>
</dbReference>
<dbReference type="PROSITE" id="PS50234">
    <property type="entry name" value="VWFA"/>
    <property type="match status" value="1"/>
</dbReference>